<dbReference type="AlphaFoldDB" id="A0A151AW85"/>
<sequence length="210" mass="22665">MKNEFVEALANLQENEAITIAQKMLESGTMAEEVLELAQQGVDIIGKRYENGEYFLPDLIMAGEILKEIASLVKPRLSKGATARRLGKVLIGTVEGDVHDIGKNIVSFMLEVNGFEVLDLGVDVPPAKFVEAIKEFQPQVVALSGLLTVAFDAMKDTVNAIKEAGLRDKVKIMIGGGQCNENVRQYAGADAYGKDAVEAVALAKKWIGGE</sequence>
<name>A0A151AW85_9FIRM</name>
<dbReference type="Gene3D" id="3.40.50.280">
    <property type="entry name" value="Cobalamin-binding domain"/>
    <property type="match status" value="1"/>
</dbReference>
<proteinExistence type="inferred from homology"/>
<dbReference type="Gene3D" id="1.10.1240.10">
    <property type="entry name" value="Methionine synthase domain"/>
    <property type="match status" value="1"/>
</dbReference>
<dbReference type="SMART" id="SM01018">
    <property type="entry name" value="B12-binding_2"/>
    <property type="match status" value="1"/>
</dbReference>
<evidence type="ECO:0000313" key="7">
    <source>
        <dbReference type="Proteomes" id="UP000075670"/>
    </source>
</evidence>
<evidence type="ECO:0000256" key="2">
    <source>
        <dbReference type="ARBA" id="ARBA00022723"/>
    </source>
</evidence>
<dbReference type="PATRIC" id="fig|1122241.3.peg.1904"/>
<feature type="domain" description="B12-binding N-terminal" evidence="5">
    <location>
        <begin position="1"/>
        <end position="85"/>
    </location>
</feature>
<dbReference type="EMBL" id="LTBC01000006">
    <property type="protein sequence ID" value="KYH31915.1"/>
    <property type="molecule type" value="Genomic_DNA"/>
</dbReference>
<keyword evidence="6" id="KW-0808">Transferase</keyword>
<keyword evidence="7" id="KW-1185">Reference proteome</keyword>
<dbReference type="InterPro" id="IPR003759">
    <property type="entry name" value="Cbl-bd_cap"/>
</dbReference>
<gene>
    <name evidence="6" type="primary">metH_2</name>
    <name evidence="6" type="ORF">MOMUL_17970</name>
</gene>
<dbReference type="GO" id="GO:0050667">
    <property type="term" value="P:homocysteine metabolic process"/>
    <property type="evidence" value="ECO:0007669"/>
    <property type="project" value="TreeGrafter"/>
</dbReference>
<dbReference type="EC" id="2.1.1.13" evidence="6"/>
<keyword evidence="3" id="KW-0170">Cobalt</keyword>
<dbReference type="SUPFAM" id="SSF52242">
    <property type="entry name" value="Cobalamin (vitamin B12)-binding domain"/>
    <property type="match status" value="1"/>
</dbReference>
<dbReference type="InterPro" id="IPR036594">
    <property type="entry name" value="Meth_synthase_dom"/>
</dbReference>
<dbReference type="PROSITE" id="PS51337">
    <property type="entry name" value="B12_BINDING_NTER"/>
    <property type="match status" value="1"/>
</dbReference>
<dbReference type="GO" id="GO:0008705">
    <property type="term" value="F:methionine synthase activity"/>
    <property type="evidence" value="ECO:0007669"/>
    <property type="project" value="UniProtKB-EC"/>
</dbReference>
<dbReference type="PANTHER" id="PTHR45833:SF1">
    <property type="entry name" value="METHIONINE SYNTHASE"/>
    <property type="match status" value="1"/>
</dbReference>
<reference evidence="6 7" key="1">
    <citation type="submission" date="2016-02" db="EMBL/GenBank/DDBJ databases">
        <title>Genome sequence of Moorella mulderi DSM 14980.</title>
        <authorList>
            <person name="Poehlein A."/>
            <person name="Daniel R."/>
        </authorList>
    </citation>
    <scope>NUCLEOTIDE SEQUENCE [LARGE SCALE GENOMIC DNA]</scope>
    <source>
        <strain evidence="6 7">DSM 14980</strain>
    </source>
</reference>
<dbReference type="GO" id="GO:0046872">
    <property type="term" value="F:metal ion binding"/>
    <property type="evidence" value="ECO:0007669"/>
    <property type="project" value="UniProtKB-KW"/>
</dbReference>
<keyword evidence="2" id="KW-0479">Metal-binding</keyword>
<dbReference type="InterPro" id="IPR050554">
    <property type="entry name" value="Met_Synthase/Corrinoid"/>
</dbReference>
<dbReference type="SUPFAM" id="SSF47644">
    <property type="entry name" value="Methionine synthase domain"/>
    <property type="match status" value="1"/>
</dbReference>
<evidence type="ECO:0000259" key="4">
    <source>
        <dbReference type="PROSITE" id="PS51332"/>
    </source>
</evidence>
<comment type="similarity">
    <text evidence="1">Belongs to the methylamine corrinoid protein family.</text>
</comment>
<protein>
    <submittedName>
        <fullName evidence="6">Methionine synthase</fullName>
        <ecNumber evidence="6">2.1.1.13</ecNumber>
    </submittedName>
</protein>
<evidence type="ECO:0000259" key="5">
    <source>
        <dbReference type="PROSITE" id="PS51337"/>
    </source>
</evidence>
<evidence type="ECO:0000256" key="3">
    <source>
        <dbReference type="ARBA" id="ARBA00023285"/>
    </source>
</evidence>
<dbReference type="GO" id="GO:0046653">
    <property type="term" value="P:tetrahydrofolate metabolic process"/>
    <property type="evidence" value="ECO:0007669"/>
    <property type="project" value="TreeGrafter"/>
</dbReference>
<organism evidence="6 7">
    <name type="scientific">Moorella mulderi DSM 14980</name>
    <dbReference type="NCBI Taxonomy" id="1122241"/>
    <lineage>
        <taxon>Bacteria</taxon>
        <taxon>Bacillati</taxon>
        <taxon>Bacillota</taxon>
        <taxon>Clostridia</taxon>
        <taxon>Neomoorellales</taxon>
        <taxon>Neomoorellaceae</taxon>
        <taxon>Neomoorella</taxon>
    </lineage>
</organism>
<accession>A0A151AW85</accession>
<dbReference type="GO" id="GO:0031419">
    <property type="term" value="F:cobalamin binding"/>
    <property type="evidence" value="ECO:0007669"/>
    <property type="project" value="InterPro"/>
</dbReference>
<comment type="caution">
    <text evidence="6">The sequence shown here is derived from an EMBL/GenBank/DDBJ whole genome shotgun (WGS) entry which is preliminary data.</text>
</comment>
<dbReference type="Proteomes" id="UP000075670">
    <property type="component" value="Unassembled WGS sequence"/>
</dbReference>
<evidence type="ECO:0000256" key="1">
    <source>
        <dbReference type="ARBA" id="ARBA00010854"/>
    </source>
</evidence>
<dbReference type="GO" id="GO:0005829">
    <property type="term" value="C:cytosol"/>
    <property type="evidence" value="ECO:0007669"/>
    <property type="project" value="TreeGrafter"/>
</dbReference>
<dbReference type="PROSITE" id="PS51332">
    <property type="entry name" value="B12_BINDING"/>
    <property type="match status" value="1"/>
</dbReference>
<feature type="domain" description="B12-binding" evidence="4">
    <location>
        <begin position="86"/>
        <end position="210"/>
    </location>
</feature>
<dbReference type="Pfam" id="PF02310">
    <property type="entry name" value="B12-binding"/>
    <property type="match status" value="1"/>
</dbReference>
<dbReference type="PANTHER" id="PTHR45833">
    <property type="entry name" value="METHIONINE SYNTHASE"/>
    <property type="match status" value="1"/>
</dbReference>
<dbReference type="InterPro" id="IPR006158">
    <property type="entry name" value="Cobalamin-bd"/>
</dbReference>
<dbReference type="RefSeq" id="WP_064774375.1">
    <property type="nucleotide sequence ID" value="NZ_LTBC01000006.1"/>
</dbReference>
<dbReference type="FunFam" id="3.40.50.280:FF:000003">
    <property type="entry name" value="Dimethylamine methyltransferase corrinoid protein"/>
    <property type="match status" value="1"/>
</dbReference>
<dbReference type="InterPro" id="IPR036724">
    <property type="entry name" value="Cobalamin-bd_sf"/>
</dbReference>
<keyword evidence="6" id="KW-0489">Methyltransferase</keyword>
<dbReference type="GO" id="GO:0032259">
    <property type="term" value="P:methylation"/>
    <property type="evidence" value="ECO:0007669"/>
    <property type="project" value="UniProtKB-KW"/>
</dbReference>
<dbReference type="Pfam" id="PF02607">
    <property type="entry name" value="B12-binding_2"/>
    <property type="match status" value="1"/>
</dbReference>
<evidence type="ECO:0000313" key="6">
    <source>
        <dbReference type="EMBL" id="KYH31915.1"/>
    </source>
</evidence>